<keyword evidence="3" id="KW-1185">Reference proteome</keyword>
<dbReference type="KEGG" id="rva:Rvan_3571"/>
<organism evidence="2 3">
    <name type="scientific">Rhodomicrobium vannielii (strain ATCC 17100 / DSM 162 / LMG 4299 / NCIMB 10020 / ATH 3.1.1)</name>
    <dbReference type="NCBI Taxonomy" id="648757"/>
    <lineage>
        <taxon>Bacteria</taxon>
        <taxon>Pseudomonadati</taxon>
        <taxon>Pseudomonadota</taxon>
        <taxon>Alphaproteobacteria</taxon>
        <taxon>Hyphomicrobiales</taxon>
        <taxon>Hyphomicrobiaceae</taxon>
        <taxon>Rhodomicrobium</taxon>
    </lineage>
</organism>
<evidence type="ECO:0000313" key="3">
    <source>
        <dbReference type="Proteomes" id="UP000001399"/>
    </source>
</evidence>
<dbReference type="SUPFAM" id="SSF81296">
    <property type="entry name" value="E set domains"/>
    <property type="match status" value="1"/>
</dbReference>
<dbReference type="AlphaFoldDB" id="E3I4S2"/>
<sequence length="79" mass="8577">METGLRKDAKGNVLAKRIIERFEASLNGRPALTVDLNRSVAANPYLRLSISPTESGTLALHWTEDTGRLTEKSVAIVVG</sequence>
<dbReference type="InterPro" id="IPR014880">
    <property type="entry name" value="SoxZ_dom"/>
</dbReference>
<dbReference type="Gene3D" id="2.60.40.10">
    <property type="entry name" value="Immunoglobulins"/>
    <property type="match status" value="1"/>
</dbReference>
<dbReference type="HOGENOM" id="CLU_172621_0_1_5"/>
<gene>
    <name evidence="2" type="ordered locus">Rvan_3571</name>
</gene>
<accession>E3I4S2</accession>
<dbReference type="EMBL" id="CP002292">
    <property type="protein sequence ID" value="ADP72744.1"/>
    <property type="molecule type" value="Genomic_DNA"/>
</dbReference>
<dbReference type="Proteomes" id="UP000001399">
    <property type="component" value="Chromosome"/>
</dbReference>
<dbReference type="InterPro" id="IPR013783">
    <property type="entry name" value="Ig-like_fold"/>
</dbReference>
<evidence type="ECO:0000259" key="1">
    <source>
        <dbReference type="Pfam" id="PF08770"/>
    </source>
</evidence>
<dbReference type="RefSeq" id="WP_013421102.1">
    <property type="nucleotide sequence ID" value="NC_014664.1"/>
</dbReference>
<name>E3I4S2_RHOVT</name>
<evidence type="ECO:0000313" key="2">
    <source>
        <dbReference type="EMBL" id="ADP72744.1"/>
    </source>
</evidence>
<protein>
    <submittedName>
        <fullName evidence="2">Sulfur oxidation protein SoxZ</fullName>
    </submittedName>
</protein>
<dbReference type="Pfam" id="PF08770">
    <property type="entry name" value="SoxZ"/>
    <property type="match status" value="1"/>
</dbReference>
<reference evidence="3" key="1">
    <citation type="journal article" date="2011" name="J. Bacteriol.">
        <title>Genome sequences of eight morphologically diverse alphaproteobacteria.</title>
        <authorList>
            <consortium name="US DOE Joint Genome Institute"/>
            <person name="Brown P.J."/>
            <person name="Kysela D.T."/>
            <person name="Buechlein A."/>
            <person name="Hemmerich C."/>
            <person name="Brun Y.V."/>
        </authorList>
    </citation>
    <scope>NUCLEOTIDE SEQUENCE [LARGE SCALE GENOMIC DNA]</scope>
    <source>
        <strain evidence="3">ATCC 17100 / ATH 3.1.1 / DSM 162 / LMG 4299</strain>
    </source>
</reference>
<dbReference type="STRING" id="648757.Rvan_3571"/>
<dbReference type="eggNOG" id="COG5501">
    <property type="taxonomic scope" value="Bacteria"/>
</dbReference>
<dbReference type="InterPro" id="IPR014756">
    <property type="entry name" value="Ig_E-set"/>
</dbReference>
<proteinExistence type="predicted"/>
<feature type="domain" description="Sulphur oxidation protein SoxZ" evidence="1">
    <location>
        <begin position="1"/>
        <end position="74"/>
    </location>
</feature>